<organism evidence="2 3">
    <name type="scientific">Araneus ventricosus</name>
    <name type="common">Orbweaver spider</name>
    <name type="synonym">Epeira ventricosa</name>
    <dbReference type="NCBI Taxonomy" id="182803"/>
    <lineage>
        <taxon>Eukaryota</taxon>
        <taxon>Metazoa</taxon>
        <taxon>Ecdysozoa</taxon>
        <taxon>Arthropoda</taxon>
        <taxon>Chelicerata</taxon>
        <taxon>Arachnida</taxon>
        <taxon>Araneae</taxon>
        <taxon>Araneomorphae</taxon>
        <taxon>Entelegynae</taxon>
        <taxon>Araneoidea</taxon>
        <taxon>Araneidae</taxon>
        <taxon>Araneus</taxon>
    </lineage>
</organism>
<evidence type="ECO:0000313" key="2">
    <source>
        <dbReference type="EMBL" id="GBM55554.1"/>
    </source>
</evidence>
<reference evidence="2 3" key="1">
    <citation type="journal article" date="2019" name="Sci. Rep.">
        <title>Orb-weaving spider Araneus ventricosus genome elucidates the spidroin gene catalogue.</title>
        <authorList>
            <person name="Kono N."/>
            <person name="Nakamura H."/>
            <person name="Ohtoshi R."/>
            <person name="Moran D.A.P."/>
            <person name="Shinohara A."/>
            <person name="Yoshida Y."/>
            <person name="Fujiwara M."/>
            <person name="Mori M."/>
            <person name="Tomita M."/>
            <person name="Arakawa K."/>
        </authorList>
    </citation>
    <scope>NUCLEOTIDE SEQUENCE [LARGE SCALE GENOMIC DNA]</scope>
</reference>
<name>A0A4Y2GTU6_ARAVE</name>
<evidence type="ECO:0000313" key="3">
    <source>
        <dbReference type="Proteomes" id="UP000499080"/>
    </source>
</evidence>
<comment type="caution">
    <text evidence="2">The sequence shown here is derived from an EMBL/GenBank/DDBJ whole genome shotgun (WGS) entry which is preliminary data.</text>
</comment>
<dbReference type="AlphaFoldDB" id="A0A4Y2GTU6"/>
<proteinExistence type="predicted"/>
<keyword evidence="3" id="KW-1185">Reference proteome</keyword>
<accession>A0A4Y2GTU6</accession>
<dbReference type="EMBL" id="BGPR01001506">
    <property type="protein sequence ID" value="GBM55554.1"/>
    <property type="molecule type" value="Genomic_DNA"/>
</dbReference>
<protein>
    <submittedName>
        <fullName evidence="2">Uncharacterized protein</fullName>
    </submittedName>
</protein>
<evidence type="ECO:0000256" key="1">
    <source>
        <dbReference type="SAM" id="MobiDB-lite"/>
    </source>
</evidence>
<sequence length="106" mass="11717">MNNSVQTLSNSYQNHPGLPRNHPMYLSDGRCNSSSAEAGVLVRISGHDPIPAEGGTHYQRQNASPIRYCTHHRSETPLAHPMASHSRLVVLTTGTKLGKNIIWFLM</sequence>
<dbReference type="Proteomes" id="UP000499080">
    <property type="component" value="Unassembled WGS sequence"/>
</dbReference>
<feature type="compositionally biased region" description="Polar residues" evidence="1">
    <location>
        <begin position="1"/>
        <end position="14"/>
    </location>
</feature>
<feature type="region of interest" description="Disordered" evidence="1">
    <location>
        <begin position="1"/>
        <end position="29"/>
    </location>
</feature>
<gene>
    <name evidence="2" type="ORF">AVEN_105086_1</name>
</gene>